<feature type="domain" description="Thioesterase" evidence="3">
    <location>
        <begin position="55"/>
        <end position="132"/>
    </location>
</feature>
<dbReference type="InterPro" id="IPR029069">
    <property type="entry name" value="HotDog_dom_sf"/>
</dbReference>
<dbReference type="PANTHER" id="PTHR43240">
    <property type="entry name" value="1,4-DIHYDROXY-2-NAPHTHOYL-COA THIOESTERASE 1"/>
    <property type="match status" value="1"/>
</dbReference>
<name>A0A4Q8AMH0_9MICO</name>
<comment type="similarity">
    <text evidence="1">Belongs to the thioesterase PaaI family.</text>
</comment>
<dbReference type="InterPro" id="IPR006683">
    <property type="entry name" value="Thioestr_dom"/>
</dbReference>
<dbReference type="Pfam" id="PF03061">
    <property type="entry name" value="4HBT"/>
    <property type="match status" value="1"/>
</dbReference>
<evidence type="ECO:0000259" key="3">
    <source>
        <dbReference type="Pfam" id="PF03061"/>
    </source>
</evidence>
<keyword evidence="2" id="KW-0378">Hydrolase</keyword>
<dbReference type="GO" id="GO:0061522">
    <property type="term" value="F:1,4-dihydroxy-2-naphthoyl-CoA thioesterase activity"/>
    <property type="evidence" value="ECO:0007669"/>
    <property type="project" value="TreeGrafter"/>
</dbReference>
<evidence type="ECO:0000256" key="2">
    <source>
        <dbReference type="ARBA" id="ARBA00022801"/>
    </source>
</evidence>
<dbReference type="Gene3D" id="3.10.129.10">
    <property type="entry name" value="Hotdog Thioesterase"/>
    <property type="match status" value="1"/>
</dbReference>
<dbReference type="InterPro" id="IPR003736">
    <property type="entry name" value="PAAI_dom"/>
</dbReference>
<dbReference type="OrthoDB" id="9798208at2"/>
<accession>A0A4Q8AMH0</accession>
<keyword evidence="5" id="KW-1185">Reference proteome</keyword>
<dbReference type="Proteomes" id="UP000291483">
    <property type="component" value="Unassembled WGS sequence"/>
</dbReference>
<sequence length="147" mass="15784">MSTSSIWHGQVPPSVLTEMSRGSLIETLGIEVTGIMPDSLHGRMPVDARTTQPAGVLHGGASVAFAETLTSVAGFLAVDRNRFHVVGLEINANHVRPVSDGWVHGEARALSLGRSIQVWEVRITDEDGRLVCISRCTLAVLATPSRY</sequence>
<comment type="caution">
    <text evidence="4">The sequence shown here is derived from an EMBL/GenBank/DDBJ whole genome shotgun (WGS) entry which is preliminary data.</text>
</comment>
<dbReference type="PANTHER" id="PTHR43240:SF5">
    <property type="entry name" value="1,4-DIHYDROXY-2-NAPHTHOYL-COA THIOESTERASE 1"/>
    <property type="match status" value="1"/>
</dbReference>
<evidence type="ECO:0000313" key="5">
    <source>
        <dbReference type="Proteomes" id="UP000291483"/>
    </source>
</evidence>
<dbReference type="CDD" id="cd03443">
    <property type="entry name" value="PaaI_thioesterase"/>
    <property type="match status" value="1"/>
</dbReference>
<dbReference type="GO" id="GO:0005829">
    <property type="term" value="C:cytosol"/>
    <property type="evidence" value="ECO:0007669"/>
    <property type="project" value="TreeGrafter"/>
</dbReference>
<evidence type="ECO:0000256" key="1">
    <source>
        <dbReference type="ARBA" id="ARBA00008324"/>
    </source>
</evidence>
<dbReference type="RefSeq" id="WP_130505522.1">
    <property type="nucleotide sequence ID" value="NZ_SHLC01000001.1"/>
</dbReference>
<dbReference type="NCBIfam" id="TIGR00369">
    <property type="entry name" value="unchar_dom_1"/>
    <property type="match status" value="1"/>
</dbReference>
<gene>
    <name evidence="4" type="ORF">EV379_1446</name>
</gene>
<dbReference type="EMBL" id="SHLC01000001">
    <property type="protein sequence ID" value="RZU65125.1"/>
    <property type="molecule type" value="Genomic_DNA"/>
</dbReference>
<dbReference type="SUPFAM" id="SSF54637">
    <property type="entry name" value="Thioesterase/thiol ester dehydrase-isomerase"/>
    <property type="match status" value="1"/>
</dbReference>
<evidence type="ECO:0000313" key="4">
    <source>
        <dbReference type="EMBL" id="RZU65125.1"/>
    </source>
</evidence>
<dbReference type="AlphaFoldDB" id="A0A4Q8AMH0"/>
<protein>
    <submittedName>
        <fullName evidence="4">Uncharacterized protein (TIGR00369 family)</fullName>
    </submittedName>
</protein>
<reference evidence="4 5" key="1">
    <citation type="submission" date="2019-02" db="EMBL/GenBank/DDBJ databases">
        <title>Sequencing the genomes of 1000 actinobacteria strains.</title>
        <authorList>
            <person name="Klenk H.-P."/>
        </authorList>
    </citation>
    <scope>NUCLEOTIDE SEQUENCE [LARGE SCALE GENOMIC DNA]</scope>
    <source>
        <strain evidence="4 5">DSM 18319</strain>
    </source>
</reference>
<proteinExistence type="inferred from homology"/>
<organism evidence="4 5">
    <name type="scientific">Microterricola gilva</name>
    <dbReference type="NCBI Taxonomy" id="393267"/>
    <lineage>
        <taxon>Bacteria</taxon>
        <taxon>Bacillati</taxon>
        <taxon>Actinomycetota</taxon>
        <taxon>Actinomycetes</taxon>
        <taxon>Micrococcales</taxon>
        <taxon>Microbacteriaceae</taxon>
        <taxon>Microterricola</taxon>
    </lineage>
</organism>